<evidence type="ECO:0000313" key="2">
    <source>
        <dbReference type="EMBL" id="AOO85098.1"/>
    </source>
</evidence>
<organism evidence="2 3">
    <name type="scientific">Bosea vaviloviae</name>
    <dbReference type="NCBI Taxonomy" id="1526658"/>
    <lineage>
        <taxon>Bacteria</taxon>
        <taxon>Pseudomonadati</taxon>
        <taxon>Pseudomonadota</taxon>
        <taxon>Alphaproteobacteria</taxon>
        <taxon>Hyphomicrobiales</taxon>
        <taxon>Boseaceae</taxon>
        <taxon>Bosea</taxon>
    </lineage>
</organism>
<accession>A0A1D7UCJ5</accession>
<gene>
    <name evidence="2" type="ORF">BHK69_30860</name>
</gene>
<dbReference type="RefSeq" id="WP_069694281.1">
    <property type="nucleotide sequence ID" value="NZ_CP017148.1"/>
</dbReference>
<sequence length="335" mass="37490">MNGPRFAIEIRERYGNVVRDRWPVSVDPLPNEVLSSWLHRLALANGLAPRSFADVLGLRPRMSPRLELRLPRHVAALLAHQTGVSHKSISAMSMTGDALTALLLPLRENSDRNRSSWMQYCPLCLADDDVPYFRRHWRLASRISCFEHVTGLRDRCPSCRSGIASFNQGELIPQHFCARCGFDLRSASKTQIKAAARRLERSIEDICRVELAKRPASVGDLISRLLGAPVAADLTSAKSLTNLSASMRIRCFERLASDPHDWLITDKDVGAAYWRRMILAAGGHQELIARFADALEKQQGSPRPKRSPPEGADLSSLLEAYWRMHAEGPRRGKNG</sequence>
<feature type="domain" description="TniQ" evidence="1">
    <location>
        <begin position="23"/>
        <end position="150"/>
    </location>
</feature>
<geneLocation type="plasmid" evidence="2 3">
    <name>unnamed1</name>
</geneLocation>
<evidence type="ECO:0000313" key="3">
    <source>
        <dbReference type="Proteomes" id="UP000094969"/>
    </source>
</evidence>
<name>A0A1D7UCJ5_9HYPH</name>
<dbReference type="KEGG" id="bvv:BHK69_30860"/>
<dbReference type="AlphaFoldDB" id="A0A1D7UCJ5"/>
<keyword evidence="2" id="KW-0614">Plasmid</keyword>
<reference evidence="2 3" key="1">
    <citation type="journal article" date="2015" name="Antonie Van Leeuwenhoek">
        <title>Bosea vaviloviae sp. nov., a new species of slow-growing rhizobia isolated from nodules of the relict species Vavilovia formosa (Stev.) Fed.</title>
        <authorList>
            <person name="Safronova V.I."/>
            <person name="Kuznetsova I.G."/>
            <person name="Sazanova A.L."/>
            <person name="Kimeklis A.K."/>
            <person name="Belimov A.A."/>
            <person name="Andronov E.E."/>
            <person name="Pinaev A.G."/>
            <person name="Chizhevskaya E.P."/>
            <person name="Pukhaev A.R."/>
            <person name="Popov K.P."/>
            <person name="Willems A."/>
            <person name="Tikhonovich I.A."/>
        </authorList>
    </citation>
    <scope>NUCLEOTIDE SEQUENCE [LARGE SCALE GENOMIC DNA]</scope>
    <source>
        <strain evidence="2 3">Vaf18</strain>
        <plasmid evidence="2">unnamed1</plasmid>
    </source>
</reference>
<dbReference type="Pfam" id="PF06527">
    <property type="entry name" value="TniQ"/>
    <property type="match status" value="1"/>
</dbReference>
<protein>
    <recommendedName>
        <fullName evidence="1">TniQ domain-containing protein</fullName>
    </recommendedName>
</protein>
<proteinExistence type="predicted"/>
<dbReference type="Proteomes" id="UP000094969">
    <property type="component" value="Plasmid unnamed1"/>
</dbReference>
<evidence type="ECO:0000259" key="1">
    <source>
        <dbReference type="Pfam" id="PF06527"/>
    </source>
</evidence>
<dbReference type="OrthoDB" id="6917259at2"/>
<dbReference type="InterPro" id="IPR009492">
    <property type="entry name" value="TniQ"/>
</dbReference>
<dbReference type="EMBL" id="CP017148">
    <property type="protein sequence ID" value="AOO85098.1"/>
    <property type="molecule type" value="Genomic_DNA"/>
</dbReference>
<keyword evidence="3" id="KW-1185">Reference proteome</keyword>